<dbReference type="EMBL" id="KQ981039">
    <property type="protein sequence ID" value="KYN10132.1"/>
    <property type="molecule type" value="Genomic_DNA"/>
</dbReference>
<dbReference type="AlphaFoldDB" id="A0A151IT58"/>
<evidence type="ECO:0000313" key="2">
    <source>
        <dbReference type="Proteomes" id="UP000078492"/>
    </source>
</evidence>
<name>A0A151IT58_9HYME</name>
<keyword evidence="2" id="KW-1185">Reference proteome</keyword>
<sequence length="54" mass="6548">MKLKSSVIWNFYDEMEIKQESLQKKDYWDSSYTKAIEFDKLIVEIIALQDLPFK</sequence>
<organism evidence="1 2">
    <name type="scientific">Trachymyrmex cornetzi</name>
    <dbReference type="NCBI Taxonomy" id="471704"/>
    <lineage>
        <taxon>Eukaryota</taxon>
        <taxon>Metazoa</taxon>
        <taxon>Ecdysozoa</taxon>
        <taxon>Arthropoda</taxon>
        <taxon>Hexapoda</taxon>
        <taxon>Insecta</taxon>
        <taxon>Pterygota</taxon>
        <taxon>Neoptera</taxon>
        <taxon>Endopterygota</taxon>
        <taxon>Hymenoptera</taxon>
        <taxon>Apocrita</taxon>
        <taxon>Aculeata</taxon>
        <taxon>Formicoidea</taxon>
        <taxon>Formicidae</taxon>
        <taxon>Myrmicinae</taxon>
        <taxon>Trachymyrmex</taxon>
    </lineage>
</organism>
<proteinExistence type="predicted"/>
<gene>
    <name evidence="1" type="ORF">ALC57_17727</name>
</gene>
<dbReference type="Proteomes" id="UP000078492">
    <property type="component" value="Unassembled WGS sequence"/>
</dbReference>
<reference evidence="1 2" key="1">
    <citation type="submission" date="2015-09" db="EMBL/GenBank/DDBJ databases">
        <title>Trachymyrmex cornetzi WGS genome.</title>
        <authorList>
            <person name="Nygaard S."/>
            <person name="Hu H."/>
            <person name="Boomsma J."/>
            <person name="Zhang G."/>
        </authorList>
    </citation>
    <scope>NUCLEOTIDE SEQUENCE [LARGE SCALE GENOMIC DNA]</scope>
    <source>
        <strain evidence="1">Tcor2-1</strain>
        <tissue evidence="1">Whole body</tissue>
    </source>
</reference>
<accession>A0A151IT58</accession>
<evidence type="ECO:0000313" key="1">
    <source>
        <dbReference type="EMBL" id="KYN10132.1"/>
    </source>
</evidence>
<protein>
    <submittedName>
        <fullName evidence="1">Uncharacterized protein</fullName>
    </submittedName>
</protein>